<name>A0AA90NVV0_9GAMM</name>
<dbReference type="EMBL" id="JASXSV010000001">
    <property type="protein sequence ID" value="MDP0587781.1"/>
    <property type="molecule type" value="Genomic_DNA"/>
</dbReference>
<organism evidence="1 2">
    <name type="scientific">Candidatus Endonucleibacter bathymodioli</name>
    <dbReference type="NCBI Taxonomy" id="539814"/>
    <lineage>
        <taxon>Bacteria</taxon>
        <taxon>Pseudomonadati</taxon>
        <taxon>Pseudomonadota</taxon>
        <taxon>Gammaproteobacteria</taxon>
        <taxon>Oceanospirillales</taxon>
        <taxon>Endozoicomonadaceae</taxon>
        <taxon>Candidatus Endonucleibacter</taxon>
    </lineage>
</organism>
<proteinExistence type="predicted"/>
<keyword evidence="2" id="KW-1185">Reference proteome</keyword>
<dbReference type="Proteomes" id="UP001178148">
    <property type="component" value="Unassembled WGS sequence"/>
</dbReference>
<accession>A0AA90NVV0</accession>
<gene>
    <name evidence="1" type="ORF">QS748_00640</name>
</gene>
<protein>
    <submittedName>
        <fullName evidence="1">Uncharacterized protein</fullName>
    </submittedName>
</protein>
<reference evidence="1 2" key="1">
    <citation type="journal article" date="2023" name="bioRxiv">
        <title>An intranuclear bacterial parasite of deep-sea mussels expresses apoptosis inhibitors acquired from its host.</title>
        <authorList>
            <person name="Gonzalez Porras M.A."/>
            <person name="Assie A."/>
            <person name="Tietjen M."/>
            <person name="Violette M."/>
            <person name="Kleiner M."/>
            <person name="Gruber-Vodicka H."/>
            <person name="Dubilier N."/>
            <person name="Leisch N."/>
        </authorList>
    </citation>
    <scope>NUCLEOTIDE SEQUENCE [LARGE SCALE GENOMIC DNA]</scope>
    <source>
        <strain evidence="1">IAP13</strain>
    </source>
</reference>
<evidence type="ECO:0000313" key="1">
    <source>
        <dbReference type="EMBL" id="MDP0587781.1"/>
    </source>
</evidence>
<evidence type="ECO:0000313" key="2">
    <source>
        <dbReference type="Proteomes" id="UP001178148"/>
    </source>
</evidence>
<dbReference type="AlphaFoldDB" id="A0AA90NVV0"/>
<comment type="caution">
    <text evidence="1">The sequence shown here is derived from an EMBL/GenBank/DDBJ whole genome shotgun (WGS) entry which is preliminary data.</text>
</comment>
<sequence>MVASFLEIVELPSGEIVLRRSDGGDDEPLLTLNFSEEAKKFLQGCHLDIAKLMFDVGIEEVSRQSLSQDERYGLSEERVLH</sequence>